<proteinExistence type="inferred from homology"/>
<dbReference type="FunFam" id="1.20.120.80:FF:000003">
    <property type="entry name" value="Cytochrome c oxidase subunit 3"/>
    <property type="match status" value="1"/>
</dbReference>
<accession>A0A0M7F4T2</accession>
<evidence type="ECO:0000256" key="1">
    <source>
        <dbReference type="ARBA" id="ARBA00004141"/>
    </source>
</evidence>
<dbReference type="InterPro" id="IPR033945">
    <property type="entry name" value="Cyt_c_oxase_su3_dom"/>
</dbReference>
<dbReference type="InterPro" id="IPR024791">
    <property type="entry name" value="Cyt_c/ubiquinol_Oxase_su3"/>
</dbReference>
<dbReference type="AlphaFoldDB" id="A0A0M7F4T2"/>
<evidence type="ECO:0000256" key="5">
    <source>
        <dbReference type="ARBA" id="ARBA00022967"/>
    </source>
</evidence>
<dbReference type="Pfam" id="PF00510">
    <property type="entry name" value="COX3"/>
    <property type="match status" value="1"/>
</dbReference>
<evidence type="ECO:0000313" key="14">
    <source>
        <dbReference type="EMBL" id="WBM38057.1"/>
    </source>
</evidence>
<dbReference type="KEGG" id="afa:UZ73_11725"/>
<feature type="transmembrane region" description="Helical" evidence="11">
    <location>
        <begin position="25"/>
        <end position="42"/>
    </location>
</feature>
<name>A0A0M7F4T2_ALCFA</name>
<feature type="transmembrane region" description="Helical" evidence="11">
    <location>
        <begin position="228"/>
        <end position="252"/>
    </location>
</feature>
<evidence type="ECO:0000313" key="16">
    <source>
        <dbReference type="Proteomes" id="UP001211866"/>
    </source>
</evidence>
<dbReference type="Gene3D" id="1.20.120.80">
    <property type="entry name" value="Cytochrome c oxidase, subunit III, four-helix bundle"/>
    <property type="match status" value="1"/>
</dbReference>
<keyword evidence="5" id="KW-1278">Translocase</keyword>
<feature type="domain" description="Heme-copper oxidase subunit III family profile" evidence="12">
    <location>
        <begin position="11"/>
        <end position="291"/>
    </location>
</feature>
<accession>A0A0S2JSC9</accession>
<feature type="transmembrane region" description="Helical" evidence="11">
    <location>
        <begin position="187"/>
        <end position="208"/>
    </location>
</feature>
<organism evidence="13 15">
    <name type="scientific">Alcaligenes faecalis</name>
    <dbReference type="NCBI Taxonomy" id="511"/>
    <lineage>
        <taxon>Bacteria</taxon>
        <taxon>Pseudomonadati</taxon>
        <taxon>Pseudomonadota</taxon>
        <taxon>Betaproteobacteria</taxon>
        <taxon>Burkholderiales</taxon>
        <taxon>Alcaligenaceae</taxon>
        <taxon>Alcaligenes</taxon>
    </lineage>
</organism>
<reference evidence="13 15" key="1">
    <citation type="submission" date="2018-05" db="EMBL/GenBank/DDBJ databases">
        <title>Genome Sequence of an Efficient Indole-Degrading Bacterium, Alcaligenes sp.YBY.</title>
        <authorList>
            <person name="Yang B."/>
        </authorList>
    </citation>
    <scope>NUCLEOTIDE SEQUENCE [LARGE SCALE GENOMIC DNA]</scope>
    <source>
        <strain evidence="13 15">YBY</strain>
    </source>
</reference>
<dbReference type="OrthoDB" id="9810850at2"/>
<dbReference type="EMBL" id="QEXO01000003">
    <property type="protein sequence ID" value="PWE14109.1"/>
    <property type="molecule type" value="Genomic_DNA"/>
</dbReference>
<keyword evidence="7 11" id="KW-0472">Membrane</keyword>
<dbReference type="PANTHER" id="PTHR11403">
    <property type="entry name" value="CYTOCHROME C OXIDASE SUBUNIT III"/>
    <property type="match status" value="1"/>
</dbReference>
<dbReference type="SUPFAM" id="SSF81452">
    <property type="entry name" value="Cytochrome c oxidase subunit III-like"/>
    <property type="match status" value="1"/>
</dbReference>
<dbReference type="Gene3D" id="1.10.287.70">
    <property type="match status" value="1"/>
</dbReference>
<evidence type="ECO:0000256" key="11">
    <source>
        <dbReference type="SAM" id="Phobius"/>
    </source>
</evidence>
<keyword evidence="16" id="KW-1185">Reference proteome</keyword>
<evidence type="ECO:0000256" key="8">
    <source>
        <dbReference type="ARBA" id="ARBA00031400"/>
    </source>
</evidence>
<dbReference type="InterPro" id="IPR013833">
    <property type="entry name" value="Cyt_c_oxidase_su3_a-hlx"/>
</dbReference>
<evidence type="ECO:0000313" key="15">
    <source>
        <dbReference type="Proteomes" id="UP000245216"/>
    </source>
</evidence>
<feature type="transmembrane region" description="Helical" evidence="11">
    <location>
        <begin position="155"/>
        <end position="175"/>
    </location>
</feature>
<keyword evidence="6 11" id="KW-1133">Transmembrane helix</keyword>
<keyword evidence="4 10" id="KW-0812">Transmembrane</keyword>
<reference evidence="13 15" key="2">
    <citation type="submission" date="2018-05" db="EMBL/GenBank/DDBJ databases">
        <authorList>
            <person name="Lanie J.A."/>
            <person name="Ng W.-L."/>
            <person name="Kazmierczak K.M."/>
            <person name="Andrzejewski T.M."/>
            <person name="Davidsen T.M."/>
            <person name="Wayne K.J."/>
            <person name="Tettelin H."/>
            <person name="Glass J.I."/>
            <person name="Rusch D."/>
            <person name="Podicherti R."/>
            <person name="Tsui H.-C.T."/>
            <person name="Winkler M.E."/>
        </authorList>
    </citation>
    <scope>NUCLEOTIDE SEQUENCE [LARGE SCALE GENOMIC DNA]</scope>
    <source>
        <strain evidence="13 15">YBY</strain>
    </source>
</reference>
<dbReference type="PROSITE" id="PS50253">
    <property type="entry name" value="COX3"/>
    <property type="match status" value="1"/>
</dbReference>
<dbReference type="RefSeq" id="WP_042485545.1">
    <property type="nucleotide sequence ID" value="NZ_CAXOJJ010000004.1"/>
</dbReference>
<feature type="transmembrane region" description="Helical" evidence="11">
    <location>
        <begin position="89"/>
        <end position="111"/>
    </location>
</feature>
<dbReference type="GO" id="GO:0019646">
    <property type="term" value="P:aerobic electron transport chain"/>
    <property type="evidence" value="ECO:0007669"/>
    <property type="project" value="InterPro"/>
</dbReference>
<dbReference type="Proteomes" id="UP000245216">
    <property type="component" value="Unassembled WGS sequence"/>
</dbReference>
<dbReference type="EMBL" id="CP096916">
    <property type="protein sequence ID" value="WBM38057.1"/>
    <property type="molecule type" value="Genomic_DNA"/>
</dbReference>
<dbReference type="GO" id="GO:0005886">
    <property type="term" value="C:plasma membrane"/>
    <property type="evidence" value="ECO:0007669"/>
    <property type="project" value="UniProtKB-SubCell"/>
</dbReference>
<evidence type="ECO:0000256" key="6">
    <source>
        <dbReference type="ARBA" id="ARBA00022989"/>
    </source>
</evidence>
<evidence type="ECO:0000256" key="3">
    <source>
        <dbReference type="ARBA" id="ARBA00012949"/>
    </source>
</evidence>
<dbReference type="GO" id="GO:0004129">
    <property type="term" value="F:cytochrome-c oxidase activity"/>
    <property type="evidence" value="ECO:0007669"/>
    <property type="project" value="UniProtKB-EC"/>
</dbReference>
<dbReference type="InterPro" id="IPR035973">
    <property type="entry name" value="Cyt_c_oxidase_su3-like_sf"/>
</dbReference>
<comment type="similarity">
    <text evidence="2 10">Belongs to the cytochrome c oxidase subunit 3 family.</text>
</comment>
<dbReference type="PANTHER" id="PTHR11403:SF7">
    <property type="entry name" value="CYTOCHROME C OXIDASE SUBUNIT 3"/>
    <property type="match status" value="1"/>
</dbReference>
<evidence type="ECO:0000256" key="9">
    <source>
        <dbReference type="ARBA" id="ARBA00031625"/>
    </source>
</evidence>
<evidence type="ECO:0000256" key="2">
    <source>
        <dbReference type="ARBA" id="ARBA00010581"/>
    </source>
</evidence>
<protein>
    <recommendedName>
        <fullName evidence="3">cytochrome-c oxidase</fullName>
        <ecNumber evidence="3">7.1.1.9</ecNumber>
    </recommendedName>
    <alternativeName>
        <fullName evidence="8">Cytochrome aa3 subunit 3</fullName>
    </alternativeName>
    <alternativeName>
        <fullName evidence="9">Cytochrome c oxidase polypeptide III</fullName>
    </alternativeName>
</protein>
<sequence length="291" mass="32964">MHVETTAHPSKAPYYYVPGLSGHPVRASISLCLTLLGAATWINNWPGGFWVFLVGILSFLLVLFFWFSDAVRESETGLNSTRVDISYRWSMSWFIFSEVMFFAAFFGALWYTREIATPLLSDLDHRALLWPDFTGTWPNQGPAGTVAPFQTVGPLWLPTINTALLLTSGVTLTIAHHALRASKRGGAIFWLFMTVALGFAFVACQAYEYMHAYAELNLKFTSGAYGALFYMLTGFHGFHVIIGATMLTVMLIRLMRGHFTAEHHFGFEGAAWYWHFVDVVWLGLYLYVYWF</sequence>
<dbReference type="STRING" id="511.UZ73_11725"/>
<evidence type="ECO:0000256" key="4">
    <source>
        <dbReference type="ARBA" id="ARBA00022692"/>
    </source>
</evidence>
<evidence type="ECO:0000313" key="13">
    <source>
        <dbReference type="EMBL" id="PWE14109.1"/>
    </source>
</evidence>
<dbReference type="Proteomes" id="UP001211866">
    <property type="component" value="Chromosome"/>
</dbReference>
<gene>
    <name evidence="13" type="ORF">DF183_13255</name>
    <name evidence="14" type="ORF">M2J83_20050</name>
</gene>
<feature type="transmembrane region" description="Helical" evidence="11">
    <location>
        <begin position="48"/>
        <end position="68"/>
    </location>
</feature>
<evidence type="ECO:0000259" key="12">
    <source>
        <dbReference type="PROSITE" id="PS50253"/>
    </source>
</evidence>
<feature type="transmembrane region" description="Helical" evidence="11">
    <location>
        <begin position="272"/>
        <end position="290"/>
    </location>
</feature>
<evidence type="ECO:0000256" key="7">
    <source>
        <dbReference type="ARBA" id="ARBA00023136"/>
    </source>
</evidence>
<dbReference type="InterPro" id="IPR000298">
    <property type="entry name" value="Cyt_c_oxidase-like_su3"/>
</dbReference>
<comment type="subcellular location">
    <subcellularLocation>
        <location evidence="10">Cell membrane</location>
        <topology evidence="10">Multi-pass membrane protein</topology>
    </subcellularLocation>
    <subcellularLocation>
        <location evidence="1">Membrane</location>
        <topology evidence="1">Multi-pass membrane protein</topology>
    </subcellularLocation>
</comment>
<evidence type="ECO:0000256" key="10">
    <source>
        <dbReference type="RuleBase" id="RU003376"/>
    </source>
</evidence>
<dbReference type="EC" id="7.1.1.9" evidence="3"/>
<dbReference type="CDD" id="cd01665">
    <property type="entry name" value="Cyt_c_Oxidase_III"/>
    <property type="match status" value="1"/>
</dbReference>
<dbReference type="GeneID" id="29371553"/>
<reference evidence="14 16" key="3">
    <citation type="submission" date="2022-05" db="EMBL/GenBank/DDBJ databases">
        <title>Complete sequence of strain NY11312.</title>
        <authorList>
            <person name="Zhou D."/>
        </authorList>
    </citation>
    <scope>NUCLEOTIDE SEQUENCE [LARGE SCALE GENOMIC DNA]</scope>
    <source>
        <strain evidence="14 16">NY11312</strain>
    </source>
</reference>